<proteinExistence type="inferred from homology"/>
<evidence type="ECO:0000256" key="6">
    <source>
        <dbReference type="ARBA" id="ARBA00022840"/>
    </source>
</evidence>
<organism evidence="9 10">
    <name type="scientific">Streptomyces avidinii</name>
    <dbReference type="NCBI Taxonomy" id="1895"/>
    <lineage>
        <taxon>Bacteria</taxon>
        <taxon>Bacillati</taxon>
        <taxon>Actinomycetota</taxon>
        <taxon>Actinomycetes</taxon>
        <taxon>Kitasatosporales</taxon>
        <taxon>Streptomycetaceae</taxon>
        <taxon>Streptomyces</taxon>
    </lineage>
</organism>
<dbReference type="RefSeq" id="WP_189973953.1">
    <property type="nucleotide sequence ID" value="NZ_BMVL01000021.1"/>
</dbReference>
<evidence type="ECO:0000313" key="9">
    <source>
        <dbReference type="EMBL" id="MBP2041506.1"/>
    </source>
</evidence>
<dbReference type="InterPro" id="IPR045865">
    <property type="entry name" value="ACT-like_dom_sf"/>
</dbReference>
<keyword evidence="10" id="KW-1185">Reference proteome</keyword>
<dbReference type="SUPFAM" id="SSF55021">
    <property type="entry name" value="ACT-like"/>
    <property type="match status" value="2"/>
</dbReference>
<dbReference type="PANTHER" id="PTHR21499:SF3">
    <property type="entry name" value="ASPARTOKINASE"/>
    <property type="match status" value="1"/>
</dbReference>
<evidence type="ECO:0000259" key="8">
    <source>
        <dbReference type="Pfam" id="PF22468"/>
    </source>
</evidence>
<evidence type="ECO:0000256" key="1">
    <source>
        <dbReference type="ARBA" id="ARBA00010122"/>
    </source>
</evidence>
<comment type="caution">
    <text evidence="9">The sequence shown here is derived from an EMBL/GenBank/DDBJ whole genome shotgun (WGS) entry which is preliminary data.</text>
</comment>
<protein>
    <recommendedName>
        <fullName evidence="2">aspartate kinase</fullName>
        <ecNumber evidence="2">2.7.2.4</ecNumber>
    </recommendedName>
</protein>
<comment type="catalytic activity">
    <reaction evidence="7">
        <text>L-aspartate + ATP = 4-phospho-L-aspartate + ADP</text>
        <dbReference type="Rhea" id="RHEA:23776"/>
        <dbReference type="ChEBI" id="CHEBI:29991"/>
        <dbReference type="ChEBI" id="CHEBI:30616"/>
        <dbReference type="ChEBI" id="CHEBI:57535"/>
        <dbReference type="ChEBI" id="CHEBI:456216"/>
        <dbReference type="EC" id="2.7.2.4"/>
    </reaction>
</comment>
<keyword evidence="6" id="KW-0067">ATP-binding</keyword>
<dbReference type="EMBL" id="JAGGLQ010000025">
    <property type="protein sequence ID" value="MBP2041506.1"/>
    <property type="molecule type" value="Genomic_DNA"/>
</dbReference>
<dbReference type="CDD" id="cd04913">
    <property type="entry name" value="ACT_AKii-LysC-BS-like_1"/>
    <property type="match status" value="1"/>
</dbReference>
<dbReference type="InterPro" id="IPR054352">
    <property type="entry name" value="ACT_Aspartokinase"/>
</dbReference>
<evidence type="ECO:0000256" key="7">
    <source>
        <dbReference type="ARBA" id="ARBA00047872"/>
    </source>
</evidence>
<dbReference type="EC" id="2.7.2.4" evidence="2"/>
<keyword evidence="4" id="KW-0547">Nucleotide-binding</keyword>
<gene>
    <name evidence="9" type="ORF">J2Z77_007366</name>
</gene>
<name>A0ABS4LHI8_STRAV</name>
<sequence>MEHPIIYGVCHDMHVARVTVAGVPPRPGIAAEVFRRLAKSHVMSDMAQNTAAPGGRNDLSFVVRECDSATALAVLAQAEQGMRFDSVSVDVGIGRVAVVGASLRSNSEVIARYFESLRDADVAVEMVAVTDTRISAVTRERDAGRAAQHLKSTFQQGDPSPLHHQRAPKFVMLGKGADGAAT</sequence>
<evidence type="ECO:0000256" key="3">
    <source>
        <dbReference type="ARBA" id="ARBA00022679"/>
    </source>
</evidence>
<dbReference type="Proteomes" id="UP001519310">
    <property type="component" value="Unassembled WGS sequence"/>
</dbReference>
<reference evidence="9 10" key="1">
    <citation type="submission" date="2021-03" db="EMBL/GenBank/DDBJ databases">
        <title>Genomic Encyclopedia of Type Strains, Phase IV (KMG-IV): sequencing the most valuable type-strain genomes for metagenomic binning, comparative biology and taxonomic classification.</title>
        <authorList>
            <person name="Goeker M."/>
        </authorList>
    </citation>
    <scope>NUCLEOTIDE SEQUENCE [LARGE SCALE GENOMIC DNA]</scope>
    <source>
        <strain evidence="9 10">DSM 40526</strain>
    </source>
</reference>
<keyword evidence="5" id="KW-0418">Kinase</keyword>
<evidence type="ECO:0000256" key="4">
    <source>
        <dbReference type="ARBA" id="ARBA00022741"/>
    </source>
</evidence>
<comment type="similarity">
    <text evidence="1">Belongs to the aspartokinase family.</text>
</comment>
<dbReference type="PANTHER" id="PTHR21499">
    <property type="entry name" value="ASPARTATE KINASE"/>
    <property type="match status" value="1"/>
</dbReference>
<feature type="domain" description="Aspartokinase ACT" evidence="8">
    <location>
        <begin position="96"/>
        <end position="154"/>
    </location>
</feature>
<evidence type="ECO:0000313" key="10">
    <source>
        <dbReference type="Proteomes" id="UP001519310"/>
    </source>
</evidence>
<accession>A0ABS4LHI8</accession>
<dbReference type="Pfam" id="PF22468">
    <property type="entry name" value="ACT_9"/>
    <property type="match status" value="1"/>
</dbReference>
<evidence type="ECO:0000256" key="5">
    <source>
        <dbReference type="ARBA" id="ARBA00022777"/>
    </source>
</evidence>
<keyword evidence="3" id="KW-0808">Transferase</keyword>
<dbReference type="Gene3D" id="3.30.2130.10">
    <property type="entry name" value="VC0802-like"/>
    <property type="match status" value="1"/>
</dbReference>
<evidence type="ECO:0000256" key="2">
    <source>
        <dbReference type="ARBA" id="ARBA00013059"/>
    </source>
</evidence>